<reference evidence="1" key="1">
    <citation type="submission" date="2025-08" db="UniProtKB">
        <authorList>
            <consortium name="Ensembl"/>
        </authorList>
    </citation>
    <scope>IDENTIFICATION</scope>
</reference>
<dbReference type="PANTHER" id="PTHR28457">
    <property type="entry name" value="COILED-COIL DOMAIN-CONTAINING PROTEIN 189"/>
    <property type="match status" value="1"/>
</dbReference>
<proteinExistence type="predicted"/>
<accession>A0A8C8RGS1</accession>
<dbReference type="PANTHER" id="PTHR28457:SF1">
    <property type="entry name" value="CILIA- AND FLAGELLA-ASSOCIATED PROTEIN 119"/>
    <property type="match status" value="1"/>
</dbReference>
<name>A0A8C8RGS1_9SAUR</name>
<evidence type="ECO:0000313" key="1">
    <source>
        <dbReference type="Ensembl" id="ENSPCEP00000005452.1"/>
    </source>
</evidence>
<sequence length="305" mass="35153">MGWQKLVLWAQPRDPKYFLLLPLLLSMFSNRLGGEGRGGQCMLFNSVEQSSPWCRKYLDVHSMDLIDKAQTTDELKRVLAELFQLQGWESDPRAAILLDLYFYTVQFSREHSFNREQSSAFFAIVKDIHEACVETPLSNVEECYRYFTELLFCHAIRRPPFSIDLFSQEQLALMSDYMVNTYFRHFKLYKYAFTPQVQCLLGKGTASHTQHPQGTWPPPLWVSMQTFLQRVPEGCLTTPFTPLSSTGPRDPLRDYISAQLCQEVAQLRLVVQEQLQASEEQFCTKLAQLEKVPSSAKGGGRGRRK</sequence>
<dbReference type="Proteomes" id="UP000694393">
    <property type="component" value="Unplaced"/>
</dbReference>
<organism evidence="1 2">
    <name type="scientific">Pelusios castaneus</name>
    <name type="common">West African mud turtle</name>
    <dbReference type="NCBI Taxonomy" id="367368"/>
    <lineage>
        <taxon>Eukaryota</taxon>
        <taxon>Metazoa</taxon>
        <taxon>Chordata</taxon>
        <taxon>Craniata</taxon>
        <taxon>Vertebrata</taxon>
        <taxon>Euteleostomi</taxon>
        <taxon>Archelosauria</taxon>
        <taxon>Testudinata</taxon>
        <taxon>Testudines</taxon>
        <taxon>Pleurodira</taxon>
        <taxon>Pelomedusidae</taxon>
        <taxon>Pelusios</taxon>
    </lineage>
</organism>
<dbReference type="Pfam" id="PF14769">
    <property type="entry name" value="CLAMP"/>
    <property type="match status" value="1"/>
</dbReference>
<dbReference type="AlphaFoldDB" id="A0A8C8RGS1"/>
<reference evidence="1" key="2">
    <citation type="submission" date="2025-09" db="UniProtKB">
        <authorList>
            <consortium name="Ensembl"/>
        </authorList>
    </citation>
    <scope>IDENTIFICATION</scope>
</reference>
<dbReference type="Ensembl" id="ENSPCET00000005647.1">
    <property type="protein sequence ID" value="ENSPCEP00000005452.1"/>
    <property type="gene ID" value="ENSPCEG00000004422.1"/>
</dbReference>
<protein>
    <submittedName>
        <fullName evidence="1">Coiled-coil domain containing 189</fullName>
    </submittedName>
</protein>
<keyword evidence="2" id="KW-1185">Reference proteome</keyword>
<evidence type="ECO:0000313" key="2">
    <source>
        <dbReference type="Proteomes" id="UP000694393"/>
    </source>
</evidence>
<dbReference type="InterPro" id="IPR032727">
    <property type="entry name" value="CLAMP"/>
</dbReference>